<dbReference type="GO" id="GO:0003677">
    <property type="term" value="F:DNA binding"/>
    <property type="evidence" value="ECO:0007669"/>
    <property type="project" value="InterPro"/>
</dbReference>
<evidence type="ECO:0000256" key="7">
    <source>
        <dbReference type="ARBA" id="ARBA00034617"/>
    </source>
</evidence>
<feature type="domain" description="UvrD-like helicase ATP-binding" evidence="12">
    <location>
        <begin position="23"/>
        <end position="311"/>
    </location>
</feature>
<dbReference type="PANTHER" id="PTHR11070">
    <property type="entry name" value="UVRD / RECB / PCRA DNA HELICASE FAMILY MEMBER"/>
    <property type="match status" value="1"/>
</dbReference>
<dbReference type="EC" id="5.6.2.4" evidence="8"/>
<dbReference type="EMBL" id="RBIL01000001">
    <property type="protein sequence ID" value="RKQ90842.1"/>
    <property type="molecule type" value="Genomic_DNA"/>
</dbReference>
<evidence type="ECO:0000256" key="10">
    <source>
        <dbReference type="PROSITE-ProRule" id="PRU00560"/>
    </source>
</evidence>
<dbReference type="PROSITE" id="PS51217">
    <property type="entry name" value="UVRD_HELICASE_CTER"/>
    <property type="match status" value="1"/>
</dbReference>
<keyword evidence="15" id="KW-1185">Reference proteome</keyword>
<keyword evidence="5 10" id="KW-0067">ATP-binding</keyword>
<keyword evidence="4 10" id="KW-0347">Helicase</keyword>
<evidence type="ECO:0000256" key="8">
    <source>
        <dbReference type="ARBA" id="ARBA00034808"/>
    </source>
</evidence>
<dbReference type="AlphaFoldDB" id="A0A660L754"/>
<dbReference type="InterPro" id="IPR000212">
    <property type="entry name" value="DNA_helicase_UvrD/REP"/>
</dbReference>
<evidence type="ECO:0000313" key="15">
    <source>
        <dbReference type="Proteomes" id="UP000278962"/>
    </source>
</evidence>
<sequence length="680" mass="73466">MTALDPGGTHERAARPGADGLLVGLTPEQVQAVRHADGPLLIVAGPGTGKTRTLTHRVAHLLATDAATPGEILAVTFSVRAAGELRLRLADLLGEVTARGVLAATFHSVCARILREHATVFGRTDAYTIYDQADLQRVIETLLADHRRDAIQHAIQAWGQPPPAELEHEIALAKSRLLRPSGYEAVSRYSAAPLVSALWEAMEHELRLCNAFAFDDLLAFTVELLQAHPSRLAHLRARWRWLVVDEMQDTNVAQAALVHLLAGSAGNVTAVGDDDQAIYRFRSAEPRNILEFGARYPAHRQVVLGHNFRSRTEIITAAATCIEQNKHRHHKDLVAARGVGGRVTTRGFARDIEEAAWATSVIADALAAGTPASEILVLGRTAFATAPIQAALAAAGIPHRVLGSLGLYERAEVRDALAYLALLANPQDAHAFRRAIQAPRRGVGMATIGHVVAAARGYFAGDLITTAVNAVLLQDVRSAAAREALSTFGTGLDAVREDYRRGRSVGHIVVAALTLQGGVVAFHETRRDRSSRTDERRDGERVLEDLRSLCRAAQAYADQVGPAASITGFLEHVAGLHAEEIRPGEDRRITVSTIHRAKGTEAQLVVLLGCEEQLLPSWRALQSADPEDLEEERRLFYVAVTRAKDQLVLTRCHVRGGRATGGPSRFLAEAGLDTRTRAAA</sequence>
<dbReference type="GO" id="GO:0043138">
    <property type="term" value="F:3'-5' DNA helicase activity"/>
    <property type="evidence" value="ECO:0007669"/>
    <property type="project" value="UniProtKB-EC"/>
</dbReference>
<evidence type="ECO:0000259" key="12">
    <source>
        <dbReference type="PROSITE" id="PS51198"/>
    </source>
</evidence>
<evidence type="ECO:0000256" key="9">
    <source>
        <dbReference type="ARBA" id="ARBA00048988"/>
    </source>
</evidence>
<evidence type="ECO:0000256" key="4">
    <source>
        <dbReference type="ARBA" id="ARBA00022806"/>
    </source>
</evidence>
<evidence type="ECO:0000256" key="3">
    <source>
        <dbReference type="ARBA" id="ARBA00022801"/>
    </source>
</evidence>
<feature type="region of interest" description="Disordered" evidence="11">
    <location>
        <begin position="1"/>
        <end position="20"/>
    </location>
</feature>
<keyword evidence="2 10" id="KW-0547">Nucleotide-binding</keyword>
<dbReference type="InterPro" id="IPR013986">
    <property type="entry name" value="DExx_box_DNA_helicase_dom_sf"/>
</dbReference>
<organism evidence="14 15">
    <name type="scientific">Solirubrobacter pauli</name>
    <dbReference type="NCBI Taxonomy" id="166793"/>
    <lineage>
        <taxon>Bacteria</taxon>
        <taxon>Bacillati</taxon>
        <taxon>Actinomycetota</taxon>
        <taxon>Thermoleophilia</taxon>
        <taxon>Solirubrobacterales</taxon>
        <taxon>Solirubrobacteraceae</taxon>
        <taxon>Solirubrobacter</taxon>
    </lineage>
</organism>
<comment type="caution">
    <text evidence="14">The sequence shown here is derived from an EMBL/GenBank/DDBJ whole genome shotgun (WGS) entry which is preliminary data.</text>
</comment>
<dbReference type="GO" id="GO:0005524">
    <property type="term" value="F:ATP binding"/>
    <property type="evidence" value="ECO:0007669"/>
    <property type="project" value="UniProtKB-UniRule"/>
</dbReference>
<dbReference type="GO" id="GO:0016887">
    <property type="term" value="F:ATP hydrolysis activity"/>
    <property type="evidence" value="ECO:0007669"/>
    <property type="project" value="RHEA"/>
</dbReference>
<name>A0A660L754_9ACTN</name>
<proteinExistence type="inferred from homology"/>
<dbReference type="RefSeq" id="WP_170178821.1">
    <property type="nucleotide sequence ID" value="NZ_RBIL01000001.1"/>
</dbReference>
<evidence type="ECO:0000256" key="6">
    <source>
        <dbReference type="ARBA" id="ARBA00023235"/>
    </source>
</evidence>
<keyword evidence="6" id="KW-0413">Isomerase</keyword>
<dbReference type="PANTHER" id="PTHR11070:SF59">
    <property type="entry name" value="DNA 3'-5' HELICASE"/>
    <property type="match status" value="1"/>
</dbReference>
<dbReference type="PROSITE" id="PS51198">
    <property type="entry name" value="UVRD_HELICASE_ATP_BIND"/>
    <property type="match status" value="1"/>
</dbReference>
<dbReference type="InterPro" id="IPR014016">
    <property type="entry name" value="UvrD-like_ATP-bd"/>
</dbReference>
<evidence type="ECO:0000256" key="2">
    <source>
        <dbReference type="ARBA" id="ARBA00022741"/>
    </source>
</evidence>
<dbReference type="GO" id="GO:0000725">
    <property type="term" value="P:recombinational repair"/>
    <property type="evidence" value="ECO:0007669"/>
    <property type="project" value="TreeGrafter"/>
</dbReference>
<accession>A0A660L754</accession>
<dbReference type="Gene3D" id="3.40.50.300">
    <property type="entry name" value="P-loop containing nucleotide triphosphate hydrolases"/>
    <property type="match status" value="2"/>
</dbReference>
<dbReference type="SUPFAM" id="SSF52540">
    <property type="entry name" value="P-loop containing nucleoside triphosphate hydrolases"/>
    <property type="match status" value="1"/>
</dbReference>
<comment type="catalytic activity">
    <reaction evidence="9">
        <text>ATP + H2O = ADP + phosphate + H(+)</text>
        <dbReference type="Rhea" id="RHEA:13065"/>
        <dbReference type="ChEBI" id="CHEBI:15377"/>
        <dbReference type="ChEBI" id="CHEBI:15378"/>
        <dbReference type="ChEBI" id="CHEBI:30616"/>
        <dbReference type="ChEBI" id="CHEBI:43474"/>
        <dbReference type="ChEBI" id="CHEBI:456216"/>
        <dbReference type="EC" id="5.6.2.4"/>
    </reaction>
</comment>
<dbReference type="InterPro" id="IPR027417">
    <property type="entry name" value="P-loop_NTPase"/>
</dbReference>
<reference evidence="14 15" key="1">
    <citation type="submission" date="2018-10" db="EMBL/GenBank/DDBJ databases">
        <title>Genomic Encyclopedia of Archaeal and Bacterial Type Strains, Phase II (KMG-II): from individual species to whole genera.</title>
        <authorList>
            <person name="Goeker M."/>
        </authorList>
    </citation>
    <scope>NUCLEOTIDE SEQUENCE [LARGE SCALE GENOMIC DNA]</scope>
    <source>
        <strain evidence="14 15">DSM 14954</strain>
    </source>
</reference>
<dbReference type="Gene3D" id="1.10.10.160">
    <property type="match status" value="1"/>
</dbReference>
<keyword evidence="3 10" id="KW-0378">Hydrolase</keyword>
<comment type="catalytic activity">
    <reaction evidence="7">
        <text>Couples ATP hydrolysis with the unwinding of duplex DNA by translocating in the 3'-5' direction.</text>
        <dbReference type="EC" id="5.6.2.4"/>
    </reaction>
</comment>
<evidence type="ECO:0000256" key="5">
    <source>
        <dbReference type="ARBA" id="ARBA00022840"/>
    </source>
</evidence>
<dbReference type="Proteomes" id="UP000278962">
    <property type="component" value="Unassembled WGS sequence"/>
</dbReference>
<dbReference type="InterPro" id="IPR014017">
    <property type="entry name" value="DNA_helicase_UvrD-like_C"/>
</dbReference>
<gene>
    <name evidence="14" type="ORF">C8N24_0657</name>
</gene>
<evidence type="ECO:0000256" key="11">
    <source>
        <dbReference type="SAM" id="MobiDB-lite"/>
    </source>
</evidence>
<protein>
    <recommendedName>
        <fullName evidence="8">DNA 3'-5' helicase</fullName>
        <ecNumber evidence="8">5.6.2.4</ecNumber>
    </recommendedName>
</protein>
<evidence type="ECO:0000259" key="13">
    <source>
        <dbReference type="PROSITE" id="PS51217"/>
    </source>
</evidence>
<feature type="binding site" evidence="10">
    <location>
        <begin position="44"/>
        <end position="51"/>
    </location>
    <ligand>
        <name>ATP</name>
        <dbReference type="ChEBI" id="CHEBI:30616"/>
    </ligand>
</feature>
<dbReference type="GO" id="GO:0005829">
    <property type="term" value="C:cytosol"/>
    <property type="evidence" value="ECO:0007669"/>
    <property type="project" value="TreeGrafter"/>
</dbReference>
<dbReference type="GO" id="GO:0033202">
    <property type="term" value="C:DNA helicase complex"/>
    <property type="evidence" value="ECO:0007669"/>
    <property type="project" value="TreeGrafter"/>
</dbReference>
<comment type="similarity">
    <text evidence="1">Belongs to the helicase family. UvrD subfamily.</text>
</comment>
<evidence type="ECO:0000313" key="14">
    <source>
        <dbReference type="EMBL" id="RKQ90842.1"/>
    </source>
</evidence>
<feature type="domain" description="UvrD-like helicase C-terminal" evidence="13">
    <location>
        <begin position="312"/>
        <end position="599"/>
    </location>
</feature>
<dbReference type="Pfam" id="PF13361">
    <property type="entry name" value="UvrD_C"/>
    <property type="match status" value="1"/>
</dbReference>
<dbReference type="Gene3D" id="1.10.486.10">
    <property type="entry name" value="PCRA, domain 4"/>
    <property type="match status" value="1"/>
</dbReference>
<evidence type="ECO:0000256" key="1">
    <source>
        <dbReference type="ARBA" id="ARBA00009922"/>
    </source>
</evidence>
<dbReference type="CDD" id="cd17932">
    <property type="entry name" value="DEXQc_UvrD"/>
    <property type="match status" value="1"/>
</dbReference>
<dbReference type="Pfam" id="PF00580">
    <property type="entry name" value="UvrD-helicase"/>
    <property type="match status" value="1"/>
</dbReference>